<name>A0A7H0XFW0_9CAUD</name>
<dbReference type="PANTHER" id="PTHR12873">
    <property type="entry name" value="T7-LIKE MITOCHONDRIAL DNA HELICASE"/>
    <property type="match status" value="1"/>
</dbReference>
<keyword evidence="1" id="KW-0378">Hydrolase</keyword>
<evidence type="ECO:0000313" key="1">
    <source>
        <dbReference type="EMBL" id="QNR53900.1"/>
    </source>
</evidence>
<accession>A0A7H0XFW0</accession>
<keyword evidence="1" id="KW-0547">Nucleotide-binding</keyword>
<dbReference type="CDD" id="cd19483">
    <property type="entry name" value="RecA-like_Gp4D_helicase"/>
    <property type="match status" value="1"/>
</dbReference>
<gene>
    <name evidence="1" type="ORF">phiK7A1_112</name>
</gene>
<keyword evidence="1" id="KW-0067">ATP-binding</keyword>
<dbReference type="Pfam" id="PF13481">
    <property type="entry name" value="AAA_25"/>
    <property type="match status" value="1"/>
</dbReference>
<keyword evidence="2" id="KW-1185">Reference proteome</keyword>
<sequence length="601" mass="67767">MTEYVIERYGISVDMSYEHKCGCPRCIKNGQDNSGDNLHVYGPGKGAFCHACRYTIPSDEWLEENGEVEEKEYNYVGSLFNDEIHEKLKEATTTNSMNFRGIRADTCAFFGVRHKYDTTTGEMVSQYYPATIDNRLSGYKQRILPKDFTQPLGETGQGCEMFGQFRFKNTNQKTCLIVGGEVDQLSGFQMLDDYDKSKGNEYEKRVVVSPTTGESGAHKQVQLQYEWFSRFDKVIICMDADEAGKKAAEAIAKVLPKGKAYMMQMSLKDPNEYLKGGRGKEFVSAYYSAKPYSPSGIVGSGSLGDAIRQAAMQEKIPLPDFMHEVEDMMAGGIPLGVWINLGSASGTGKSTIADECIYKWIFDCPYLIGILSLEADKGQYGTNILSRHIGIKLNLIKDMQYKMDLLESPEIKEKEQRLFYREDGSHRFYLVDDRDGGLDDLKEQIMKLVVMCECKVIIIDPLQDILDGLSNDEQAVFCRWIKGLLKSHGVTFICINHVRKSGSGGKQNSEGANIHEEDFQGTSAIFKSAACNLLFTRNKEAESEVERNTTFMKMTKCRWTGITSPVAGKYFYDNQTHKMYDLNDYIKRNPSMAQEFEDAAA</sequence>
<dbReference type="EMBL" id="MT740307">
    <property type="protein sequence ID" value="QNR53900.1"/>
    <property type="molecule type" value="Genomic_DNA"/>
</dbReference>
<reference evidence="1 2" key="1">
    <citation type="submission" date="2020-07" db="EMBL/GenBank/DDBJ databases">
        <authorList>
            <person name="Martino G."/>
            <person name="Holtappels D."/>
            <person name="Wagemans J."/>
            <person name="Lavigne R."/>
            <person name="Turina M."/>
            <person name="Ciuffo M."/>
        </authorList>
    </citation>
    <scope>NUCLEOTIDE SEQUENCE [LARGE SCALE GENOMIC DNA]</scope>
</reference>
<dbReference type="PANTHER" id="PTHR12873:SF0">
    <property type="entry name" value="TWINKLE MTDNA HELICASE"/>
    <property type="match status" value="1"/>
</dbReference>
<dbReference type="Pfam" id="PF13155">
    <property type="entry name" value="Toprim_2"/>
    <property type="match status" value="1"/>
</dbReference>
<dbReference type="SUPFAM" id="SSF52540">
    <property type="entry name" value="P-loop containing nucleoside triphosphate hydrolases"/>
    <property type="match status" value="1"/>
</dbReference>
<dbReference type="Proteomes" id="UP000516415">
    <property type="component" value="Segment"/>
</dbReference>
<dbReference type="SUPFAM" id="SSF56731">
    <property type="entry name" value="DNA primase core"/>
    <property type="match status" value="1"/>
</dbReference>
<protein>
    <submittedName>
        <fullName evidence="1">Putative DNA primase/helicase</fullName>
    </submittedName>
</protein>
<keyword evidence="1" id="KW-0347">Helicase</keyword>
<dbReference type="Gene3D" id="3.40.50.300">
    <property type="entry name" value="P-loop containing nucleotide triphosphate hydrolases"/>
    <property type="match status" value="1"/>
</dbReference>
<dbReference type="GO" id="GO:0043139">
    <property type="term" value="F:5'-3' DNA helicase activity"/>
    <property type="evidence" value="ECO:0007669"/>
    <property type="project" value="InterPro"/>
</dbReference>
<evidence type="ECO:0000313" key="2">
    <source>
        <dbReference type="Proteomes" id="UP000516415"/>
    </source>
</evidence>
<dbReference type="InterPro" id="IPR027032">
    <property type="entry name" value="Twinkle-like"/>
</dbReference>
<proteinExistence type="predicted"/>
<dbReference type="Gene3D" id="3.40.1360.10">
    <property type="match status" value="1"/>
</dbReference>
<dbReference type="InterPro" id="IPR027417">
    <property type="entry name" value="P-loop_NTPase"/>
</dbReference>
<dbReference type="GO" id="GO:0003697">
    <property type="term" value="F:single-stranded DNA binding"/>
    <property type="evidence" value="ECO:0007669"/>
    <property type="project" value="InterPro"/>
</dbReference>
<organism evidence="1 2">
    <name type="scientific">Pseudomonas phage phiK7A1</name>
    <dbReference type="NCBI Taxonomy" id="2759194"/>
    <lineage>
        <taxon>Viruses</taxon>
        <taxon>Duplodnaviria</taxon>
        <taxon>Heunggongvirae</taxon>
        <taxon>Uroviricota</taxon>
        <taxon>Caudoviricetes</taxon>
        <taxon>Vandenendeviridae</taxon>
        <taxon>Gorskivirinae</taxon>
        <taxon>Torinovirus</taxon>
        <taxon>Torinovirus K7A1</taxon>
    </lineage>
</organism>